<dbReference type="GO" id="GO:0003676">
    <property type="term" value="F:nucleic acid binding"/>
    <property type="evidence" value="ECO:0007669"/>
    <property type="project" value="InterPro"/>
</dbReference>
<gene>
    <name evidence="2" type="ORF">LUZ61_018083</name>
</gene>
<comment type="caution">
    <text evidence="2">The sequence shown here is derived from an EMBL/GenBank/DDBJ whole genome shotgun (WGS) entry which is preliminary data.</text>
</comment>
<dbReference type="Pfam" id="PF13456">
    <property type="entry name" value="RVT_3"/>
    <property type="match status" value="1"/>
</dbReference>
<dbReference type="InterPro" id="IPR036397">
    <property type="entry name" value="RNaseH_sf"/>
</dbReference>
<evidence type="ECO:0000313" key="2">
    <source>
        <dbReference type="EMBL" id="KAJ3688919.1"/>
    </source>
</evidence>
<dbReference type="EMBL" id="JAMRDG010000002">
    <property type="protein sequence ID" value="KAJ3688919.1"/>
    <property type="molecule type" value="Genomic_DNA"/>
</dbReference>
<dbReference type="InterPro" id="IPR002156">
    <property type="entry name" value="RNaseH_domain"/>
</dbReference>
<dbReference type="PANTHER" id="PTHR48475:SF1">
    <property type="entry name" value="RNASE H TYPE-1 DOMAIN-CONTAINING PROTEIN"/>
    <property type="match status" value="1"/>
</dbReference>
<feature type="domain" description="RNase H type-1" evidence="1">
    <location>
        <begin position="31"/>
        <end position="170"/>
    </location>
</feature>
<dbReference type="Proteomes" id="UP001210211">
    <property type="component" value="Unassembled WGS sequence"/>
</dbReference>
<dbReference type="GO" id="GO:0004523">
    <property type="term" value="F:RNA-DNA hybrid ribonuclease activity"/>
    <property type="evidence" value="ECO:0007669"/>
    <property type="project" value="InterPro"/>
</dbReference>
<dbReference type="PROSITE" id="PS50879">
    <property type="entry name" value="RNASE_H_1"/>
    <property type="match status" value="1"/>
</dbReference>
<organism evidence="2 3">
    <name type="scientific">Rhynchospora tenuis</name>
    <dbReference type="NCBI Taxonomy" id="198213"/>
    <lineage>
        <taxon>Eukaryota</taxon>
        <taxon>Viridiplantae</taxon>
        <taxon>Streptophyta</taxon>
        <taxon>Embryophyta</taxon>
        <taxon>Tracheophyta</taxon>
        <taxon>Spermatophyta</taxon>
        <taxon>Magnoliopsida</taxon>
        <taxon>Liliopsida</taxon>
        <taxon>Poales</taxon>
        <taxon>Cyperaceae</taxon>
        <taxon>Cyperoideae</taxon>
        <taxon>Rhynchosporeae</taxon>
        <taxon>Rhynchospora</taxon>
    </lineage>
</organism>
<dbReference type="InterPro" id="IPR012337">
    <property type="entry name" value="RNaseH-like_sf"/>
</dbReference>
<dbReference type="AlphaFoldDB" id="A0AAD5Z8V2"/>
<name>A0AAD5Z8V2_9POAL</name>
<dbReference type="InterPro" id="IPR041588">
    <property type="entry name" value="Integrase_H2C2"/>
</dbReference>
<evidence type="ECO:0000313" key="3">
    <source>
        <dbReference type="Proteomes" id="UP001210211"/>
    </source>
</evidence>
<accession>A0AAD5Z8V2</accession>
<reference evidence="2 3" key="1">
    <citation type="journal article" date="2022" name="Cell">
        <title>Repeat-based holocentromeres influence genome architecture and karyotype evolution.</title>
        <authorList>
            <person name="Hofstatter P.G."/>
            <person name="Thangavel G."/>
            <person name="Lux T."/>
            <person name="Neumann P."/>
            <person name="Vondrak T."/>
            <person name="Novak P."/>
            <person name="Zhang M."/>
            <person name="Costa L."/>
            <person name="Castellani M."/>
            <person name="Scott A."/>
            <person name="Toegelov H."/>
            <person name="Fuchs J."/>
            <person name="Mata-Sucre Y."/>
            <person name="Dias Y."/>
            <person name="Vanzela A.L.L."/>
            <person name="Huettel B."/>
            <person name="Almeida C.C.S."/>
            <person name="Simkova H."/>
            <person name="Souza G."/>
            <person name="Pedrosa-Harand A."/>
            <person name="Macas J."/>
            <person name="Mayer K.F.X."/>
            <person name="Houben A."/>
            <person name="Marques A."/>
        </authorList>
    </citation>
    <scope>NUCLEOTIDE SEQUENCE [LARGE SCALE GENOMIC DNA]</scope>
    <source>
        <strain evidence="2">RhyTen1mFocal</strain>
    </source>
</reference>
<sequence>MADFLAAHPIPDDSPLKCEFPDEQSLSVEGKESGWVMFFDGSSAIQPSKRPEMPRIRAGVGLVFITPQGGILRHSIALTEPCTNNEAEYEALIAGLELAIEMDIKEMKVCGDSQLILNQVEGIFEVKKPELVKYHERAQELMAKFTKITLEKVSRAYNGMADALARVATQLSKPDDEEIQIMIRNRRSLAPYLMEIEREANAHLYVDLEEWEEDQMRDPDEVMEVEANNKEDWRKPFVDYFQHQVFPGGKMEREQLKRRVLCYVYVNDTLYRRSYDQLWLRCVSQEEAQKIVREVHSGFCGAHQSGPKMRLHIKRMGYYWPTMIADCENYAKRCHMCQVNGDFIHQHPNPLHPTVASWPFNKWGNGCDRTNRPAKLEGT</sequence>
<dbReference type="SUPFAM" id="SSF53098">
    <property type="entry name" value="Ribonuclease H-like"/>
    <property type="match status" value="1"/>
</dbReference>
<keyword evidence="3" id="KW-1185">Reference proteome</keyword>
<dbReference type="PANTHER" id="PTHR48475">
    <property type="entry name" value="RIBONUCLEASE H"/>
    <property type="match status" value="1"/>
</dbReference>
<protein>
    <recommendedName>
        <fullName evidence="1">RNase H type-1 domain-containing protein</fullName>
    </recommendedName>
</protein>
<dbReference type="Gene3D" id="1.10.340.70">
    <property type="match status" value="1"/>
</dbReference>
<dbReference type="Gene3D" id="3.30.420.10">
    <property type="entry name" value="Ribonuclease H-like superfamily/Ribonuclease H"/>
    <property type="match status" value="1"/>
</dbReference>
<proteinExistence type="predicted"/>
<evidence type="ECO:0000259" key="1">
    <source>
        <dbReference type="PROSITE" id="PS50879"/>
    </source>
</evidence>
<dbReference type="CDD" id="cd09279">
    <property type="entry name" value="RNase_HI_like"/>
    <property type="match status" value="1"/>
</dbReference>
<dbReference type="Pfam" id="PF17921">
    <property type="entry name" value="Integrase_H2C2"/>
    <property type="match status" value="1"/>
</dbReference>